<evidence type="ECO:0000256" key="4">
    <source>
        <dbReference type="ARBA" id="ARBA00023008"/>
    </source>
</evidence>
<comment type="subcellular location">
    <subcellularLocation>
        <location evidence="1">Cell envelope</location>
    </subcellularLocation>
</comment>
<dbReference type="OrthoDB" id="2353937at2"/>
<keyword evidence="9" id="KW-1185">Reference proteome</keyword>
<dbReference type="GO" id="GO:0005507">
    <property type="term" value="F:copper ion binding"/>
    <property type="evidence" value="ECO:0007669"/>
    <property type="project" value="InterPro"/>
</dbReference>
<keyword evidence="3" id="KW-0732">Signal</keyword>
<keyword evidence="6" id="KW-0812">Transmembrane</keyword>
<organism evidence="8 9">
    <name type="scientific">Mesobacillus subterraneus</name>
    <dbReference type="NCBI Taxonomy" id="285983"/>
    <lineage>
        <taxon>Bacteria</taxon>
        <taxon>Bacillati</taxon>
        <taxon>Bacillota</taxon>
        <taxon>Bacilli</taxon>
        <taxon>Bacillales</taxon>
        <taxon>Bacillaceae</taxon>
        <taxon>Mesobacillus</taxon>
    </lineage>
</organism>
<sequence>MLKKIFMLIILILLSIDSKIVAFAHSYIKESKPSEAEIVKEPIDMIDITFETKIETIGELFLTYNNQTIEVKNITIEEDKLIGQLDKPLSNGQYKAIWKIVGEDGHPLEGTISFTVQVPNQYQNESSNKVVETEKQTEDPEQPALEQKKNDNNLSRNEQVNQIGSSTIKKWFLPLASLTILIMAFFLFRKDKK</sequence>
<keyword evidence="6" id="KW-1133">Transmembrane helix</keyword>
<evidence type="ECO:0000313" key="9">
    <source>
        <dbReference type="Proteomes" id="UP000032512"/>
    </source>
</evidence>
<comment type="caution">
    <text evidence="8">The sequence shown here is derived from an EMBL/GenBank/DDBJ whole genome shotgun (WGS) entry which is preliminary data.</text>
</comment>
<dbReference type="InterPro" id="IPR032694">
    <property type="entry name" value="CopC/D"/>
</dbReference>
<proteinExistence type="predicted"/>
<dbReference type="InterPro" id="IPR014755">
    <property type="entry name" value="Cu-Rt/internalin_Ig-like"/>
</dbReference>
<keyword evidence="2" id="KW-0479">Metal-binding</keyword>
<evidence type="ECO:0000313" key="8">
    <source>
        <dbReference type="EMBL" id="KIY23707.1"/>
    </source>
</evidence>
<dbReference type="InterPro" id="IPR014756">
    <property type="entry name" value="Ig_E-set"/>
</dbReference>
<dbReference type="PANTHER" id="PTHR34820:SF4">
    <property type="entry name" value="INNER MEMBRANE PROTEIN YEBZ"/>
    <property type="match status" value="1"/>
</dbReference>
<dbReference type="Pfam" id="PF04234">
    <property type="entry name" value="CopC"/>
    <property type="match status" value="1"/>
</dbReference>
<keyword evidence="4" id="KW-0186">Copper</keyword>
<dbReference type="InterPro" id="IPR007348">
    <property type="entry name" value="CopC_dom"/>
</dbReference>
<dbReference type="GO" id="GO:0006825">
    <property type="term" value="P:copper ion transport"/>
    <property type="evidence" value="ECO:0007669"/>
    <property type="project" value="InterPro"/>
</dbReference>
<evidence type="ECO:0000256" key="1">
    <source>
        <dbReference type="ARBA" id="ARBA00004196"/>
    </source>
</evidence>
<name>A0A0D6ZDT4_9BACI</name>
<feature type="region of interest" description="Disordered" evidence="5">
    <location>
        <begin position="125"/>
        <end position="156"/>
    </location>
</feature>
<dbReference type="GO" id="GO:0030313">
    <property type="term" value="C:cell envelope"/>
    <property type="evidence" value="ECO:0007669"/>
    <property type="project" value="UniProtKB-SubCell"/>
</dbReference>
<dbReference type="Gene3D" id="2.60.40.1220">
    <property type="match status" value="1"/>
</dbReference>
<dbReference type="EMBL" id="JXIQ01000013">
    <property type="protein sequence ID" value="KIY23707.1"/>
    <property type="molecule type" value="Genomic_DNA"/>
</dbReference>
<dbReference type="PATRIC" id="fig|285983.3.peg.1184"/>
<accession>A0A0D6ZDT4</accession>
<reference evidence="8 9" key="1">
    <citation type="submission" date="2015-01" db="EMBL/GenBank/DDBJ databases">
        <title>Draft genome sequences of the supercritical CO2 tolerant bacteria Bacillus subterraneus MITOT1 and Bacillus cereus MIT0214.</title>
        <authorList>
            <person name="Peet K.C."/>
            <person name="Thompson J.R."/>
        </authorList>
    </citation>
    <scope>NUCLEOTIDE SEQUENCE [LARGE SCALE GENOMIC DNA]</scope>
    <source>
        <strain evidence="8 9">MITOT1</strain>
    </source>
</reference>
<dbReference type="AlphaFoldDB" id="A0A0D6ZDT4"/>
<evidence type="ECO:0000259" key="7">
    <source>
        <dbReference type="Pfam" id="PF04234"/>
    </source>
</evidence>
<dbReference type="PANTHER" id="PTHR34820">
    <property type="entry name" value="INNER MEMBRANE PROTEIN YEBZ"/>
    <property type="match status" value="1"/>
</dbReference>
<dbReference type="Proteomes" id="UP000032512">
    <property type="component" value="Unassembled WGS sequence"/>
</dbReference>
<feature type="domain" description="CopC" evidence="7">
    <location>
        <begin position="25"/>
        <end position="116"/>
    </location>
</feature>
<dbReference type="SUPFAM" id="SSF81296">
    <property type="entry name" value="E set domains"/>
    <property type="match status" value="1"/>
</dbReference>
<dbReference type="GO" id="GO:0042597">
    <property type="term" value="C:periplasmic space"/>
    <property type="evidence" value="ECO:0007669"/>
    <property type="project" value="InterPro"/>
</dbReference>
<feature type="transmembrane region" description="Helical" evidence="6">
    <location>
        <begin position="171"/>
        <end position="188"/>
    </location>
</feature>
<dbReference type="GO" id="GO:0046688">
    <property type="term" value="P:response to copper ion"/>
    <property type="evidence" value="ECO:0007669"/>
    <property type="project" value="InterPro"/>
</dbReference>
<evidence type="ECO:0000256" key="3">
    <source>
        <dbReference type="ARBA" id="ARBA00022729"/>
    </source>
</evidence>
<evidence type="ECO:0000256" key="5">
    <source>
        <dbReference type="SAM" id="MobiDB-lite"/>
    </source>
</evidence>
<protein>
    <recommendedName>
        <fullName evidence="7">CopC domain-containing protein</fullName>
    </recommendedName>
</protein>
<evidence type="ECO:0000256" key="2">
    <source>
        <dbReference type="ARBA" id="ARBA00022723"/>
    </source>
</evidence>
<evidence type="ECO:0000256" key="6">
    <source>
        <dbReference type="SAM" id="Phobius"/>
    </source>
</evidence>
<keyword evidence="6" id="KW-0472">Membrane</keyword>
<gene>
    <name evidence="8" type="ORF">UB32_01675</name>
</gene>
<dbReference type="GO" id="GO:0005886">
    <property type="term" value="C:plasma membrane"/>
    <property type="evidence" value="ECO:0007669"/>
    <property type="project" value="TreeGrafter"/>
</dbReference>
<dbReference type="RefSeq" id="WP_044390666.1">
    <property type="nucleotide sequence ID" value="NZ_JXIQ01000013.1"/>
</dbReference>